<feature type="region of interest" description="Disordered" evidence="1">
    <location>
        <begin position="1"/>
        <end position="26"/>
    </location>
</feature>
<evidence type="ECO:0000313" key="2">
    <source>
        <dbReference type="EMBL" id="KAF9411422.1"/>
    </source>
</evidence>
<dbReference type="Proteomes" id="UP000648187">
    <property type="component" value="Unassembled WGS sequence"/>
</dbReference>
<proteinExistence type="predicted"/>
<protein>
    <submittedName>
        <fullName evidence="2">Uncharacterized protein</fullName>
    </submittedName>
</protein>
<reference evidence="2" key="1">
    <citation type="submission" date="2020-08" db="EMBL/GenBank/DDBJ databases">
        <title>Spodoptera exigua strain:BAW_Kor-Di-RS1 Genome sequencing and assembly.</title>
        <authorList>
            <person name="Kim J."/>
            <person name="Nam H.Y."/>
            <person name="Kwon M."/>
            <person name="Choi J.H."/>
            <person name="Cho S.R."/>
            <person name="Kim G.-H."/>
        </authorList>
    </citation>
    <scope>NUCLEOTIDE SEQUENCE</scope>
    <source>
        <strain evidence="2">BAW_Kor-Di-RS1</strain>
        <tissue evidence="2">Whole-body</tissue>
    </source>
</reference>
<keyword evidence="3" id="KW-1185">Reference proteome</keyword>
<name>A0A835GA03_SPOEX</name>
<accession>A0A835GA03</accession>
<dbReference type="EMBL" id="JACKWZ010000225">
    <property type="protein sequence ID" value="KAF9411422.1"/>
    <property type="molecule type" value="Genomic_DNA"/>
</dbReference>
<gene>
    <name evidence="2" type="ORF">HW555_009769</name>
</gene>
<sequence>MGNVGTVSEETLDDPHSRRAEQSCAVKGGRQCHNSQRLRCRVKTTGFSTDFISNINLLNRKALSLK</sequence>
<comment type="caution">
    <text evidence="2">The sequence shown here is derived from an EMBL/GenBank/DDBJ whole genome shotgun (WGS) entry which is preliminary data.</text>
</comment>
<evidence type="ECO:0000256" key="1">
    <source>
        <dbReference type="SAM" id="MobiDB-lite"/>
    </source>
</evidence>
<organism evidence="2 3">
    <name type="scientific">Spodoptera exigua</name>
    <name type="common">Beet armyworm</name>
    <name type="synonym">Noctua fulgens</name>
    <dbReference type="NCBI Taxonomy" id="7107"/>
    <lineage>
        <taxon>Eukaryota</taxon>
        <taxon>Metazoa</taxon>
        <taxon>Ecdysozoa</taxon>
        <taxon>Arthropoda</taxon>
        <taxon>Hexapoda</taxon>
        <taxon>Insecta</taxon>
        <taxon>Pterygota</taxon>
        <taxon>Neoptera</taxon>
        <taxon>Endopterygota</taxon>
        <taxon>Lepidoptera</taxon>
        <taxon>Glossata</taxon>
        <taxon>Ditrysia</taxon>
        <taxon>Noctuoidea</taxon>
        <taxon>Noctuidae</taxon>
        <taxon>Amphipyrinae</taxon>
        <taxon>Spodoptera</taxon>
    </lineage>
</organism>
<evidence type="ECO:0000313" key="3">
    <source>
        <dbReference type="Proteomes" id="UP000648187"/>
    </source>
</evidence>
<dbReference type="AlphaFoldDB" id="A0A835GA03"/>